<feature type="transmembrane region" description="Helical" evidence="7">
    <location>
        <begin position="374"/>
        <end position="404"/>
    </location>
</feature>
<feature type="transmembrane region" description="Helical" evidence="7">
    <location>
        <begin position="308"/>
        <end position="330"/>
    </location>
</feature>
<name>A0A4Y8MXN4_9BURK</name>
<feature type="transmembrane region" description="Helical" evidence="7">
    <location>
        <begin position="275"/>
        <end position="296"/>
    </location>
</feature>
<dbReference type="PANTHER" id="PTHR33567:SF3">
    <property type="entry name" value="CHROMATE ION TRANSPORTER (EUROFUNG)"/>
    <property type="match status" value="1"/>
</dbReference>
<feature type="transmembrane region" description="Helical" evidence="7">
    <location>
        <begin position="207"/>
        <end position="229"/>
    </location>
</feature>
<dbReference type="NCBIfam" id="TIGR00937">
    <property type="entry name" value="2A51"/>
    <property type="match status" value="1"/>
</dbReference>
<dbReference type="Pfam" id="PF02417">
    <property type="entry name" value="Chromate_transp"/>
    <property type="match status" value="2"/>
</dbReference>
<accession>A0A4Y8MXN4</accession>
<feature type="transmembrane region" description="Helical" evidence="7">
    <location>
        <begin position="126"/>
        <end position="144"/>
    </location>
</feature>
<comment type="similarity">
    <text evidence="2">Belongs to the chromate ion transporter (CHR) (TC 2.A.51) family.</text>
</comment>
<keyword evidence="6 7" id="KW-0472">Membrane</keyword>
<keyword evidence="3" id="KW-1003">Cell membrane</keyword>
<comment type="subcellular location">
    <subcellularLocation>
        <location evidence="1">Cell membrane</location>
        <topology evidence="1">Multi-pass membrane protein</topology>
    </subcellularLocation>
</comment>
<dbReference type="PANTHER" id="PTHR33567">
    <property type="entry name" value="CHROMATE ION TRANSPORTER (EUROFUNG)"/>
    <property type="match status" value="1"/>
</dbReference>
<evidence type="ECO:0000256" key="1">
    <source>
        <dbReference type="ARBA" id="ARBA00004651"/>
    </source>
</evidence>
<dbReference type="PIRSF" id="PIRSF004810">
    <property type="entry name" value="ChrA"/>
    <property type="match status" value="1"/>
</dbReference>
<dbReference type="EMBL" id="SNVI01000002">
    <property type="protein sequence ID" value="TFE42307.1"/>
    <property type="molecule type" value="Genomic_DNA"/>
</dbReference>
<evidence type="ECO:0000313" key="9">
    <source>
        <dbReference type="Proteomes" id="UP000297385"/>
    </source>
</evidence>
<feature type="transmembrane region" description="Helical" evidence="7">
    <location>
        <begin position="241"/>
        <end position="263"/>
    </location>
</feature>
<evidence type="ECO:0000256" key="6">
    <source>
        <dbReference type="ARBA" id="ARBA00023136"/>
    </source>
</evidence>
<evidence type="ECO:0000256" key="5">
    <source>
        <dbReference type="ARBA" id="ARBA00022989"/>
    </source>
</evidence>
<dbReference type="InterPro" id="IPR003370">
    <property type="entry name" value="Chromate_transpt"/>
</dbReference>
<evidence type="ECO:0000256" key="2">
    <source>
        <dbReference type="ARBA" id="ARBA00005262"/>
    </source>
</evidence>
<dbReference type="AlphaFoldDB" id="A0A4Y8MXN4"/>
<keyword evidence="5 7" id="KW-1133">Transmembrane helix</keyword>
<dbReference type="GeneID" id="97306785"/>
<reference evidence="8 9" key="1">
    <citation type="submission" date="2019-03" db="EMBL/GenBank/DDBJ databases">
        <title>Complete Genome Sequence of Paraburkholderia dipogonis ICMP 19430T, a Nitrogen-fixing Symbiont of the South African Invasive Legume Dipogon lignosus in New Zealand.</title>
        <authorList>
            <person name="De Meyer S.E."/>
        </authorList>
    </citation>
    <scope>NUCLEOTIDE SEQUENCE [LARGE SCALE GENOMIC DNA]</scope>
    <source>
        <strain evidence="8 9">ICMP 19430</strain>
    </source>
</reference>
<dbReference type="GO" id="GO:0015109">
    <property type="term" value="F:chromate transmembrane transporter activity"/>
    <property type="evidence" value="ECO:0007669"/>
    <property type="project" value="InterPro"/>
</dbReference>
<evidence type="ECO:0000256" key="4">
    <source>
        <dbReference type="ARBA" id="ARBA00022692"/>
    </source>
</evidence>
<organism evidence="8 9">
    <name type="scientific">Paraburkholderia dipogonis</name>
    <dbReference type="NCBI Taxonomy" id="1211383"/>
    <lineage>
        <taxon>Bacteria</taxon>
        <taxon>Pseudomonadati</taxon>
        <taxon>Pseudomonadota</taxon>
        <taxon>Betaproteobacteria</taxon>
        <taxon>Burkholderiales</taxon>
        <taxon>Burkholderiaceae</taxon>
        <taxon>Paraburkholderia</taxon>
    </lineage>
</organism>
<protein>
    <submittedName>
        <fullName evidence="8">Chromate efflux transporter</fullName>
    </submittedName>
</protein>
<dbReference type="InterPro" id="IPR014047">
    <property type="entry name" value="Chr_Tranpt_l_chain"/>
</dbReference>
<feature type="transmembrane region" description="Helical" evidence="7">
    <location>
        <begin position="156"/>
        <end position="187"/>
    </location>
</feature>
<keyword evidence="4 7" id="KW-0812">Transmembrane</keyword>
<dbReference type="Proteomes" id="UP000297385">
    <property type="component" value="Unassembled WGS sequence"/>
</dbReference>
<evidence type="ECO:0000256" key="3">
    <source>
        <dbReference type="ARBA" id="ARBA00022475"/>
    </source>
</evidence>
<feature type="transmembrane region" description="Helical" evidence="7">
    <location>
        <begin position="19"/>
        <end position="43"/>
    </location>
</feature>
<feature type="transmembrane region" description="Helical" evidence="7">
    <location>
        <begin position="342"/>
        <end position="362"/>
    </location>
</feature>
<dbReference type="RefSeq" id="WP_134465564.1">
    <property type="nucleotide sequence ID" value="NZ_JBHMFL010000025.1"/>
</dbReference>
<dbReference type="GO" id="GO:0005886">
    <property type="term" value="C:plasma membrane"/>
    <property type="evidence" value="ECO:0007669"/>
    <property type="project" value="UniProtKB-SubCell"/>
</dbReference>
<evidence type="ECO:0000256" key="7">
    <source>
        <dbReference type="SAM" id="Phobius"/>
    </source>
</evidence>
<gene>
    <name evidence="8" type="primary">chrA</name>
    <name evidence="8" type="ORF">E2553_27910</name>
</gene>
<evidence type="ECO:0000313" key="8">
    <source>
        <dbReference type="EMBL" id="TFE42307.1"/>
    </source>
</evidence>
<sequence>MRSADLETSPAVPARSSPWALFCIFLRLGLTSFGGPAAHLGYFRDEFVTRRRWLDEHTFSDLVALCQFLPGPGSSQVGIAIGRLRGGVAGAVAAWLGFTLPSVLLLVAFASGFAQLSDTASLHLLRGLKIAAVAVVVQAVWSMGRMLCPDRARATIAAASAMTVILLGGAYGQLASIIAAGIAGAAFLRSSTEVPRAPLGMPGSKTGALVCLAAFALLLFGLPAVAAYLRSYPLDLFSAFYRVGSLVFGGGHVVLPLLEAVVVPRGWVPANTFMAGYGAAQAVPGPLFTFAAFLGAASSGHPAGMTGALIATVAIFLPSFLLVGAALPLWGELRAFAPMRRAMAGINAAVVGILLAALYDPVWTSAVHTGRDFALVVVALVLLGWWRVPSWAVVLITAALAWWVV</sequence>
<proteinExistence type="inferred from homology"/>
<feature type="transmembrane region" description="Helical" evidence="7">
    <location>
        <begin position="92"/>
        <end position="114"/>
    </location>
</feature>
<comment type="caution">
    <text evidence="8">The sequence shown here is derived from an EMBL/GenBank/DDBJ whole genome shotgun (WGS) entry which is preliminary data.</text>
</comment>